<comment type="caution">
    <text evidence="2">The sequence shown here is derived from an EMBL/GenBank/DDBJ whole genome shotgun (WGS) entry which is preliminary data.</text>
</comment>
<feature type="transmembrane region" description="Helical" evidence="1">
    <location>
        <begin position="149"/>
        <end position="180"/>
    </location>
</feature>
<feature type="transmembrane region" description="Helical" evidence="1">
    <location>
        <begin position="71"/>
        <end position="92"/>
    </location>
</feature>
<feature type="transmembrane region" description="Helical" evidence="1">
    <location>
        <begin position="281"/>
        <end position="298"/>
    </location>
</feature>
<feature type="transmembrane region" description="Helical" evidence="1">
    <location>
        <begin position="304"/>
        <end position="327"/>
    </location>
</feature>
<evidence type="ECO:0000256" key="1">
    <source>
        <dbReference type="SAM" id="Phobius"/>
    </source>
</evidence>
<keyword evidence="1" id="KW-1133">Transmembrane helix</keyword>
<organism evidence="2 3">
    <name type="scientific">Pantoea dispersa</name>
    <dbReference type="NCBI Taxonomy" id="59814"/>
    <lineage>
        <taxon>Bacteria</taxon>
        <taxon>Pseudomonadati</taxon>
        <taxon>Pseudomonadota</taxon>
        <taxon>Gammaproteobacteria</taxon>
        <taxon>Enterobacterales</taxon>
        <taxon>Erwiniaceae</taxon>
        <taxon>Pantoea</taxon>
    </lineage>
</organism>
<keyword evidence="1" id="KW-0472">Membrane</keyword>
<dbReference type="EMBL" id="VICF01000006">
    <property type="protein sequence ID" value="TQC71420.1"/>
    <property type="molecule type" value="Genomic_DNA"/>
</dbReference>
<feature type="transmembrane region" description="Helical" evidence="1">
    <location>
        <begin position="255"/>
        <end position="274"/>
    </location>
</feature>
<feature type="transmembrane region" description="Helical" evidence="1">
    <location>
        <begin position="104"/>
        <end position="129"/>
    </location>
</feature>
<name>A0ABY2ZVM3_9GAMM</name>
<accession>A0ABY2ZVM3</accession>
<gene>
    <name evidence="2" type="ORF">FK492_15780</name>
</gene>
<feature type="transmembrane region" description="Helical" evidence="1">
    <location>
        <begin position="192"/>
        <end position="213"/>
    </location>
</feature>
<feature type="transmembrane region" description="Helical" evidence="1">
    <location>
        <begin position="334"/>
        <end position="352"/>
    </location>
</feature>
<proteinExistence type="predicted"/>
<keyword evidence="3" id="KW-1185">Reference proteome</keyword>
<evidence type="ECO:0008006" key="4">
    <source>
        <dbReference type="Google" id="ProtNLM"/>
    </source>
</evidence>
<sequence length="461" mass="51121">MYLILAVALLIGYSPVYLSTYGFSDDWFYLYASTTDAFSIFKWDILSGRPFYGAIRYFFAFLIDDVQDLTWLRVLSLLSLILLGGYIIRFLERRSIFASAVQRLTFATLICLLPSFQVFVGWTVCFPYVLSVLLAGISYSTLAENKGLIRVLLSAICLTLSFAIYQPAAMSFLFFALLDLGMTRNNYQRSAVIKLMLMLGFGMVMALVLAKVLPLVLFNEVLARTNITLAPLKKITWFIAEPLRNALCNFDTGRSIVSIIISCSLIIVGIVKAPDFKPRKAFLFLFFLVAAGIPNLLVSEDWAAYRTVIALSLITTSAFIAGLFVIFNKLKITTSASIVCLVIAVLSCMLNIQKGFSTPQQREYQLLSSAITGNVPAEYSGQLYYRIDSDNLPAVAKSKKYDEFGSLSLGMPWTFAGMADAIKKEHAMKFSLPKAPVIYGSDQCPGDCLTLDATHVLAPVK</sequence>
<dbReference type="Proteomes" id="UP000319715">
    <property type="component" value="Unassembled WGS sequence"/>
</dbReference>
<protein>
    <recommendedName>
        <fullName evidence="4">Glucosyl transferase GtrII family protein</fullName>
    </recommendedName>
</protein>
<evidence type="ECO:0000313" key="2">
    <source>
        <dbReference type="EMBL" id="TQC71420.1"/>
    </source>
</evidence>
<evidence type="ECO:0000313" key="3">
    <source>
        <dbReference type="Proteomes" id="UP000319715"/>
    </source>
</evidence>
<keyword evidence="1" id="KW-0812">Transmembrane</keyword>
<reference evidence="2 3" key="1">
    <citation type="submission" date="2019-06" db="EMBL/GenBank/DDBJ databases">
        <title>Pantoea dispersa Assembly.</title>
        <authorList>
            <person name="Wang J."/>
        </authorList>
    </citation>
    <scope>NUCLEOTIDE SEQUENCE [LARGE SCALE GENOMIC DNA]</scope>
    <source>
        <strain evidence="3">bio</strain>
    </source>
</reference>